<dbReference type="EMBL" id="CALYLO010000008">
    <property type="protein sequence ID" value="CAH8247924.1"/>
    <property type="molecule type" value="Genomic_DNA"/>
</dbReference>
<feature type="chain" id="PRO_5047433646" evidence="1">
    <location>
        <begin position="26"/>
        <end position="151"/>
    </location>
</feature>
<accession>A0ABM9G835</accession>
<protein>
    <submittedName>
        <fullName evidence="2">Extracellular solute-binding protein</fullName>
    </submittedName>
</protein>
<sequence>MVKKWCKKSALILLTAALMSTALLGCSSSTNKSSESESSSDEDVTLTILHNWNGSSGADIDMTPVQEVIKEKTGVTVKFDYTKGSELEKINVMFATQNLPDIYTGPAWGGELDAIVKAAKEGQLVDLSDKLDQYPNLAKTIEKENVPRIDL</sequence>
<dbReference type="PROSITE" id="PS51257">
    <property type="entry name" value="PROKAR_LIPOPROTEIN"/>
    <property type="match status" value="1"/>
</dbReference>
<dbReference type="SUPFAM" id="SSF53850">
    <property type="entry name" value="Periplasmic binding protein-like II"/>
    <property type="match status" value="1"/>
</dbReference>
<proteinExistence type="predicted"/>
<name>A0ABM9G835_9BACL</name>
<dbReference type="Gene3D" id="3.40.190.10">
    <property type="entry name" value="Periplasmic binding protein-like II"/>
    <property type="match status" value="1"/>
</dbReference>
<feature type="signal peptide" evidence="1">
    <location>
        <begin position="1"/>
        <end position="25"/>
    </location>
</feature>
<comment type="caution">
    <text evidence="2">The sequence shown here is derived from an EMBL/GenBank/DDBJ whole genome shotgun (WGS) entry which is preliminary data.</text>
</comment>
<organism evidence="2 3">
    <name type="scientific">Paenibacillus melissococcoides</name>
    <dbReference type="NCBI Taxonomy" id="2912268"/>
    <lineage>
        <taxon>Bacteria</taxon>
        <taxon>Bacillati</taxon>
        <taxon>Bacillota</taxon>
        <taxon>Bacilli</taxon>
        <taxon>Bacillales</taxon>
        <taxon>Paenibacillaceae</taxon>
        <taxon>Paenibacillus</taxon>
    </lineage>
</organism>
<keyword evidence="1" id="KW-0732">Signal</keyword>
<reference evidence="2" key="1">
    <citation type="submission" date="2022-06" db="EMBL/GenBank/DDBJ databases">
        <authorList>
            <person name="Dietemann V."/>
            <person name="Ory F."/>
            <person name="Dainat B."/>
            <person name="Oberhansli S."/>
        </authorList>
    </citation>
    <scope>NUCLEOTIDE SEQUENCE</scope>
    <source>
        <strain evidence="2">Ena-SAMPLE-TAB-26-04-2022-14:26:32:270-5432</strain>
    </source>
</reference>
<evidence type="ECO:0000313" key="2">
    <source>
        <dbReference type="EMBL" id="CAH8247924.1"/>
    </source>
</evidence>
<keyword evidence="3" id="KW-1185">Reference proteome</keyword>
<dbReference type="Proteomes" id="UP001154322">
    <property type="component" value="Unassembled WGS sequence"/>
</dbReference>
<dbReference type="InterPro" id="IPR006059">
    <property type="entry name" value="SBP"/>
</dbReference>
<evidence type="ECO:0000256" key="1">
    <source>
        <dbReference type="SAM" id="SignalP"/>
    </source>
</evidence>
<evidence type="ECO:0000313" key="3">
    <source>
        <dbReference type="Proteomes" id="UP001154322"/>
    </source>
</evidence>
<dbReference type="RefSeq" id="WP_261945269.1">
    <property type="nucleotide sequence ID" value="NZ_CALYLO010000008.1"/>
</dbReference>
<gene>
    <name evidence="2" type="ORF">WJ0W_005179</name>
</gene>
<dbReference type="Pfam" id="PF01547">
    <property type="entry name" value="SBP_bac_1"/>
    <property type="match status" value="1"/>
</dbReference>